<accession>A0A2G2ZA98</accession>
<comment type="caution">
    <text evidence="1">The sequence shown here is derived from an EMBL/GenBank/DDBJ whole genome shotgun (WGS) entry which is preliminary data.</text>
</comment>
<name>A0A2G2ZA98_CAPAN</name>
<dbReference type="Proteomes" id="UP000222542">
    <property type="component" value="Unassembled WGS sequence"/>
</dbReference>
<reference evidence="1 2" key="2">
    <citation type="journal article" date="2017" name="Genome Biol.">
        <title>New reference genome sequences of hot pepper reveal the massive evolution of plant disease-resistance genes by retroduplication.</title>
        <authorList>
            <person name="Kim S."/>
            <person name="Park J."/>
            <person name="Yeom S.I."/>
            <person name="Kim Y.M."/>
            <person name="Seo E."/>
            <person name="Kim K.T."/>
            <person name="Kim M.S."/>
            <person name="Lee J.M."/>
            <person name="Cheong K."/>
            <person name="Shin H.S."/>
            <person name="Kim S.B."/>
            <person name="Han K."/>
            <person name="Lee J."/>
            <person name="Park M."/>
            <person name="Lee H.A."/>
            <person name="Lee H.Y."/>
            <person name="Lee Y."/>
            <person name="Oh S."/>
            <person name="Lee J.H."/>
            <person name="Choi E."/>
            <person name="Choi E."/>
            <person name="Lee S.E."/>
            <person name="Jeon J."/>
            <person name="Kim H."/>
            <person name="Choi G."/>
            <person name="Song H."/>
            <person name="Lee J."/>
            <person name="Lee S.C."/>
            <person name="Kwon J.K."/>
            <person name="Lee H.Y."/>
            <person name="Koo N."/>
            <person name="Hong Y."/>
            <person name="Kim R.W."/>
            <person name="Kang W.H."/>
            <person name="Huh J.H."/>
            <person name="Kang B.C."/>
            <person name="Yang T.J."/>
            <person name="Lee Y.H."/>
            <person name="Bennetzen J.L."/>
            <person name="Choi D."/>
        </authorList>
    </citation>
    <scope>NUCLEOTIDE SEQUENCE [LARGE SCALE GENOMIC DNA]</scope>
    <source>
        <strain evidence="2">cv. CM334</strain>
    </source>
</reference>
<sequence>MHEMDINLVIKDSDLKVEVIARYKHLCQTFVQISSETFGSKEGYELPAICVNELITKLNDIKKRKESVKEPTPDNNIQSEANETIFVDNSNVSKVVAEGIFPPWYLSQLSQGSSNGSVSQLLRVSK</sequence>
<gene>
    <name evidence="1" type="ORF">T459_16982</name>
</gene>
<reference evidence="1 2" key="1">
    <citation type="journal article" date="2014" name="Nat. Genet.">
        <title>Genome sequence of the hot pepper provides insights into the evolution of pungency in Capsicum species.</title>
        <authorList>
            <person name="Kim S."/>
            <person name="Park M."/>
            <person name="Yeom S.I."/>
            <person name="Kim Y.M."/>
            <person name="Lee J.M."/>
            <person name="Lee H.A."/>
            <person name="Seo E."/>
            <person name="Choi J."/>
            <person name="Cheong K."/>
            <person name="Kim K.T."/>
            <person name="Jung K."/>
            <person name="Lee G.W."/>
            <person name="Oh S.K."/>
            <person name="Bae C."/>
            <person name="Kim S.B."/>
            <person name="Lee H.Y."/>
            <person name="Kim S.Y."/>
            <person name="Kim M.S."/>
            <person name="Kang B.C."/>
            <person name="Jo Y.D."/>
            <person name="Yang H.B."/>
            <person name="Jeong H.J."/>
            <person name="Kang W.H."/>
            <person name="Kwon J.K."/>
            <person name="Shin C."/>
            <person name="Lim J.Y."/>
            <person name="Park J.H."/>
            <person name="Huh J.H."/>
            <person name="Kim J.S."/>
            <person name="Kim B.D."/>
            <person name="Cohen O."/>
            <person name="Paran I."/>
            <person name="Suh M.C."/>
            <person name="Lee S.B."/>
            <person name="Kim Y.K."/>
            <person name="Shin Y."/>
            <person name="Noh S.J."/>
            <person name="Park J."/>
            <person name="Seo Y.S."/>
            <person name="Kwon S.Y."/>
            <person name="Kim H.A."/>
            <person name="Park J.M."/>
            <person name="Kim H.J."/>
            <person name="Choi S.B."/>
            <person name="Bosland P.W."/>
            <person name="Reeves G."/>
            <person name="Jo S.H."/>
            <person name="Lee B.W."/>
            <person name="Cho H.T."/>
            <person name="Choi H.S."/>
            <person name="Lee M.S."/>
            <person name="Yu Y."/>
            <person name="Do Choi Y."/>
            <person name="Park B.S."/>
            <person name="van Deynze A."/>
            <person name="Ashrafi H."/>
            <person name="Hill T."/>
            <person name="Kim W.T."/>
            <person name="Pai H.S."/>
            <person name="Ahn H.K."/>
            <person name="Yeam I."/>
            <person name="Giovannoni J.J."/>
            <person name="Rose J.K."/>
            <person name="Sorensen I."/>
            <person name="Lee S.J."/>
            <person name="Kim R.W."/>
            <person name="Choi I.Y."/>
            <person name="Choi B.S."/>
            <person name="Lim J.S."/>
            <person name="Lee Y.H."/>
            <person name="Choi D."/>
        </authorList>
    </citation>
    <scope>NUCLEOTIDE SEQUENCE [LARGE SCALE GENOMIC DNA]</scope>
    <source>
        <strain evidence="2">cv. CM334</strain>
    </source>
</reference>
<protein>
    <submittedName>
        <fullName evidence="1">Uncharacterized protein</fullName>
    </submittedName>
</protein>
<proteinExistence type="predicted"/>
<evidence type="ECO:0000313" key="2">
    <source>
        <dbReference type="Proteomes" id="UP000222542"/>
    </source>
</evidence>
<dbReference type="AlphaFoldDB" id="A0A2G2ZA98"/>
<dbReference type="EMBL" id="AYRZ02000006">
    <property type="protein sequence ID" value="PHT78930.1"/>
    <property type="molecule type" value="Genomic_DNA"/>
</dbReference>
<organism evidence="1 2">
    <name type="scientific">Capsicum annuum</name>
    <name type="common">Capsicum pepper</name>
    <dbReference type="NCBI Taxonomy" id="4072"/>
    <lineage>
        <taxon>Eukaryota</taxon>
        <taxon>Viridiplantae</taxon>
        <taxon>Streptophyta</taxon>
        <taxon>Embryophyta</taxon>
        <taxon>Tracheophyta</taxon>
        <taxon>Spermatophyta</taxon>
        <taxon>Magnoliopsida</taxon>
        <taxon>eudicotyledons</taxon>
        <taxon>Gunneridae</taxon>
        <taxon>Pentapetalae</taxon>
        <taxon>asterids</taxon>
        <taxon>lamiids</taxon>
        <taxon>Solanales</taxon>
        <taxon>Solanaceae</taxon>
        <taxon>Solanoideae</taxon>
        <taxon>Capsiceae</taxon>
        <taxon>Capsicum</taxon>
    </lineage>
</organism>
<keyword evidence="2" id="KW-1185">Reference proteome</keyword>
<dbReference type="Gramene" id="PHT78930">
    <property type="protein sequence ID" value="PHT78930"/>
    <property type="gene ID" value="T459_16982"/>
</dbReference>
<evidence type="ECO:0000313" key="1">
    <source>
        <dbReference type="EMBL" id="PHT78930.1"/>
    </source>
</evidence>